<dbReference type="STRING" id="670386.D3BFV9"/>
<proteinExistence type="predicted"/>
<organism evidence="2 3">
    <name type="scientific">Heterostelium pallidum (strain ATCC 26659 / Pp 5 / PN500)</name>
    <name type="common">Cellular slime mold</name>
    <name type="synonym">Polysphondylium pallidum</name>
    <dbReference type="NCBI Taxonomy" id="670386"/>
    <lineage>
        <taxon>Eukaryota</taxon>
        <taxon>Amoebozoa</taxon>
        <taxon>Evosea</taxon>
        <taxon>Eumycetozoa</taxon>
        <taxon>Dictyostelia</taxon>
        <taxon>Acytosteliales</taxon>
        <taxon>Acytosteliaceae</taxon>
        <taxon>Heterostelium</taxon>
    </lineage>
</organism>
<keyword evidence="1" id="KW-1133">Transmembrane helix</keyword>
<dbReference type="EMBL" id="ADBJ01000032">
    <property type="protein sequence ID" value="EFA79719.1"/>
    <property type="molecule type" value="Genomic_DNA"/>
</dbReference>
<sequence>MDDLFKSIIKNQYIRSIIYSQIKLIHRRMFGLQCRTFVWKELITDEYQLAYHGYFDILRQLKEENKKNSSNSSAISNYLNVLTKAVVIRGNLEFLQYLVERGEFLDGNELSFAVEHGHFHIVEYLLQLDPSVCKHKWLRSLWMCSQFGYSKLFIRILKLQGLSAPSNFISICQVALENGHKELGMWIFQNLRPPIRAEMVEAAIKLNDFQLLEKISIRNTHIPASFARIAARLGNIEILEHLYKRNKRCLNSSVVDAALEANQKETFYYLIREKRIRYGKHTFQLIAANGDLEMLKELGGAKQQFCGKLAFSSAAENNHMHILEYINGKDSRIHCLPSSLLKVIERGHTDVYRFLLERQPSIFNRKLLDRLAAIGDRFMDELSHLVLTLKVVPSPLAFENAVVNNQFETILFLYDHTVIRPEIVCMRTAVKLHHTHIARWLNDNCFGMEFPSIIEPNPYNPEPYFNLLMIYMEVGMTIYSMDLAIAFVYCLVFFRFELIEQILAYGDNASLLDDVPFVKELTKYVFNHYFERFQWKSFEYFIRKFKMARENLAILEHHLTRNTFMKSIANNQLEICHLLFTLAERPKTLLTHIMAERSLPFLKYIHEHLRLRDLEELSNKLKIKDHEMQAFIEYIKKNKYFNTNDN</sequence>
<feature type="transmembrane region" description="Helical" evidence="1">
    <location>
        <begin position="468"/>
        <end position="494"/>
    </location>
</feature>
<name>D3BFV9_HETP5</name>
<gene>
    <name evidence="2" type="ORF">PPL_07410</name>
</gene>
<dbReference type="Gene3D" id="1.25.40.20">
    <property type="entry name" value="Ankyrin repeat-containing domain"/>
    <property type="match status" value="2"/>
</dbReference>
<dbReference type="Proteomes" id="UP000001396">
    <property type="component" value="Unassembled WGS sequence"/>
</dbReference>
<keyword evidence="1" id="KW-0812">Transmembrane</keyword>
<evidence type="ECO:0000313" key="2">
    <source>
        <dbReference type="EMBL" id="EFA79719.1"/>
    </source>
</evidence>
<evidence type="ECO:0000256" key="1">
    <source>
        <dbReference type="SAM" id="Phobius"/>
    </source>
</evidence>
<evidence type="ECO:0000313" key="3">
    <source>
        <dbReference type="Proteomes" id="UP000001396"/>
    </source>
</evidence>
<dbReference type="InParanoid" id="D3BFV9"/>
<dbReference type="GeneID" id="31362891"/>
<protein>
    <submittedName>
        <fullName evidence="2">Uncharacterized protein</fullName>
    </submittedName>
</protein>
<dbReference type="SUPFAM" id="SSF48403">
    <property type="entry name" value="Ankyrin repeat"/>
    <property type="match status" value="1"/>
</dbReference>
<dbReference type="InterPro" id="IPR052050">
    <property type="entry name" value="SecEffector_AnkRepeat"/>
</dbReference>
<dbReference type="PANTHER" id="PTHR46586">
    <property type="entry name" value="ANKYRIN REPEAT-CONTAINING PROTEIN"/>
    <property type="match status" value="1"/>
</dbReference>
<reference evidence="2 3" key="1">
    <citation type="journal article" date="2011" name="Genome Res.">
        <title>Phylogeny-wide analysis of social amoeba genomes highlights ancient origins for complex intercellular communication.</title>
        <authorList>
            <person name="Heidel A.J."/>
            <person name="Lawal H.M."/>
            <person name="Felder M."/>
            <person name="Schilde C."/>
            <person name="Helps N.R."/>
            <person name="Tunggal B."/>
            <person name="Rivero F."/>
            <person name="John U."/>
            <person name="Schleicher M."/>
            <person name="Eichinger L."/>
            <person name="Platzer M."/>
            <person name="Noegel A.A."/>
            <person name="Schaap P."/>
            <person name="Gloeckner G."/>
        </authorList>
    </citation>
    <scope>NUCLEOTIDE SEQUENCE [LARGE SCALE GENOMIC DNA]</scope>
    <source>
        <strain evidence="3">ATCC 26659 / Pp 5 / PN500</strain>
    </source>
</reference>
<dbReference type="PANTHER" id="PTHR46586:SF3">
    <property type="entry name" value="ANKYRIN REPEAT-CONTAINING PROTEIN"/>
    <property type="match status" value="1"/>
</dbReference>
<accession>D3BFV9</accession>
<dbReference type="InterPro" id="IPR036770">
    <property type="entry name" value="Ankyrin_rpt-contain_sf"/>
</dbReference>
<dbReference type="AlphaFoldDB" id="D3BFV9"/>
<dbReference type="RefSeq" id="XP_020431840.1">
    <property type="nucleotide sequence ID" value="XM_020578245.1"/>
</dbReference>
<keyword evidence="1" id="KW-0472">Membrane</keyword>
<comment type="caution">
    <text evidence="2">The sequence shown here is derived from an EMBL/GenBank/DDBJ whole genome shotgun (WGS) entry which is preliminary data.</text>
</comment>
<keyword evidence="3" id="KW-1185">Reference proteome</keyword>